<keyword evidence="2" id="KW-0813">Transport</keyword>
<protein>
    <submittedName>
        <fullName evidence="10">TonB-dependent receptor</fullName>
    </submittedName>
</protein>
<proteinExistence type="predicted"/>
<sequence>MKKWAIILVLSLGLQAFIQAQVTNKKITLHYKQTPLSQILSYLTSEYNIHFSYVNDFISLDQKITVRVKNQSLSSALDELFRQTNITYQQVGNQIVLKKSTDANRKPHQLQLTQTIRGVVLDKALQTPLPGANIILVNSEPFRGIATDAEGNFRLEKIPIGRQELKVSYTGYKDLVISNIIVSSGKESVLTISLEEQVLQSAEVVVTAQKDKSRANNELVLTSVASLRPDDINRFAGSRQDPLRMAGNYAGVISGDGQVNHIVVRGNSPRGLLWRMEGVDIINPNHFTFVANTGGGFSVINNNLLASSDFLTGAFPAEYGNKVSSVMDVQLRKGNNEKHEHTFQLGLNGIEYVAEGPLSDKKSSSYLASIRVFDFTPLEKMGVDLGTGGGNPRFGDGTFKIHLPTKKAGIFTIWGMGGYNTLNDYQSRKDSSFWSNPGYATDDIAVSGMYATGISHTWLFNEHTFGKLTIASSAGKYIEEVKDVVQKQTLRYYSAYDGMEGHHLASYTLTHKEGAKHLLKGGFTYRQMFYKQSGAFWENDSTEFRFINYRGHTHLLQSFLHWQYRATEKLEINTGVYAQWFAMQNSFTLEPRFSVGYQLTQNQRFSLAYGLHSQIPPLQYTLMQFRDSRTGTYNTPNTNLQVMKSHHLVAGYTHQFNGKLQFKTEAYYQYLYDVPVSMQQGNEIFSILNTGGNNNLWLSDSLVSKGTGKNYGIEFTAERYFNRDFYVLVTSSLFESKYTDVNGKERHTGFSVGHISNLLAGREFRLDEGKRRVLSVDIKASYQGGRRYLPVNVDSTMKHKTLVLDLENAYAHRQKDQFRFDFRISYNVNLPKATHNVFIAADNLFRARNILEQYWNPQTESIDTLYQIGIVPYFGYRIHF</sequence>
<dbReference type="RefSeq" id="WP_162443590.1">
    <property type="nucleotide sequence ID" value="NZ_CP048222.1"/>
</dbReference>
<evidence type="ECO:0000256" key="5">
    <source>
        <dbReference type="ARBA" id="ARBA00022729"/>
    </source>
</evidence>
<dbReference type="GO" id="GO:0015344">
    <property type="term" value="F:siderophore uptake transmembrane transporter activity"/>
    <property type="evidence" value="ECO:0007669"/>
    <property type="project" value="TreeGrafter"/>
</dbReference>
<feature type="signal peptide" evidence="8">
    <location>
        <begin position="1"/>
        <end position="20"/>
    </location>
</feature>
<keyword evidence="4" id="KW-0812">Transmembrane</keyword>
<keyword evidence="7" id="KW-0998">Cell outer membrane</keyword>
<feature type="chain" id="PRO_5025666689" evidence="8">
    <location>
        <begin position="21"/>
        <end position="880"/>
    </location>
</feature>
<dbReference type="InterPro" id="IPR011662">
    <property type="entry name" value="Secretin/TonB_short_N"/>
</dbReference>
<dbReference type="Gene3D" id="3.55.50.30">
    <property type="match status" value="1"/>
</dbReference>
<evidence type="ECO:0000259" key="9">
    <source>
        <dbReference type="SMART" id="SM00965"/>
    </source>
</evidence>
<evidence type="ECO:0000313" key="10">
    <source>
        <dbReference type="EMBL" id="QHT67561.1"/>
    </source>
</evidence>
<dbReference type="GO" id="GO:0009279">
    <property type="term" value="C:cell outer membrane"/>
    <property type="evidence" value="ECO:0007669"/>
    <property type="project" value="UniProtKB-SubCell"/>
</dbReference>
<dbReference type="Proteomes" id="UP000480178">
    <property type="component" value="Chromosome"/>
</dbReference>
<reference evidence="10 11" key="1">
    <citation type="submission" date="2020-01" db="EMBL/GenBank/DDBJ databases">
        <authorList>
            <person name="Kim M.K."/>
        </authorList>
    </citation>
    <scope>NUCLEOTIDE SEQUENCE [LARGE SCALE GENOMIC DNA]</scope>
    <source>
        <strain evidence="10 11">172606-1</strain>
    </source>
</reference>
<dbReference type="InterPro" id="IPR008969">
    <property type="entry name" value="CarboxyPept-like_regulatory"/>
</dbReference>
<gene>
    <name evidence="10" type="ORF">GXP67_13450</name>
</gene>
<dbReference type="SUPFAM" id="SSF56935">
    <property type="entry name" value="Porins"/>
    <property type="match status" value="1"/>
</dbReference>
<accession>A0A6C0GHL4</accession>
<evidence type="ECO:0000256" key="8">
    <source>
        <dbReference type="SAM" id="SignalP"/>
    </source>
</evidence>
<dbReference type="PANTHER" id="PTHR30069">
    <property type="entry name" value="TONB-DEPENDENT OUTER MEMBRANE RECEPTOR"/>
    <property type="match status" value="1"/>
</dbReference>
<name>A0A6C0GHL4_9BACT</name>
<keyword evidence="10" id="KW-0675">Receptor</keyword>
<dbReference type="Pfam" id="PF13715">
    <property type="entry name" value="CarbopepD_reg_2"/>
    <property type="match status" value="1"/>
</dbReference>
<evidence type="ECO:0000256" key="4">
    <source>
        <dbReference type="ARBA" id="ARBA00022692"/>
    </source>
</evidence>
<keyword evidence="6" id="KW-0472">Membrane</keyword>
<dbReference type="InterPro" id="IPR039426">
    <property type="entry name" value="TonB-dep_rcpt-like"/>
</dbReference>
<evidence type="ECO:0000256" key="1">
    <source>
        <dbReference type="ARBA" id="ARBA00004571"/>
    </source>
</evidence>
<dbReference type="SUPFAM" id="SSF49464">
    <property type="entry name" value="Carboxypeptidase regulatory domain-like"/>
    <property type="match status" value="1"/>
</dbReference>
<dbReference type="Gene3D" id="2.60.40.1120">
    <property type="entry name" value="Carboxypeptidase-like, regulatory domain"/>
    <property type="match status" value="1"/>
</dbReference>
<evidence type="ECO:0000256" key="3">
    <source>
        <dbReference type="ARBA" id="ARBA00022452"/>
    </source>
</evidence>
<dbReference type="PANTHER" id="PTHR30069:SF29">
    <property type="entry name" value="HEMOGLOBIN AND HEMOGLOBIN-HAPTOGLOBIN-BINDING PROTEIN 1-RELATED"/>
    <property type="match status" value="1"/>
</dbReference>
<dbReference type="Pfam" id="PF07660">
    <property type="entry name" value="STN"/>
    <property type="match status" value="1"/>
</dbReference>
<comment type="subcellular location">
    <subcellularLocation>
        <location evidence="1">Cell outer membrane</location>
        <topology evidence="1">Multi-pass membrane protein</topology>
    </subcellularLocation>
</comment>
<keyword evidence="3" id="KW-1134">Transmembrane beta strand</keyword>
<dbReference type="Gene3D" id="2.40.170.20">
    <property type="entry name" value="TonB-dependent receptor, beta-barrel domain"/>
    <property type="match status" value="1"/>
</dbReference>
<feature type="domain" description="Secretin/TonB short N-terminal" evidence="9">
    <location>
        <begin position="49"/>
        <end position="100"/>
    </location>
</feature>
<evidence type="ECO:0000256" key="2">
    <source>
        <dbReference type="ARBA" id="ARBA00022448"/>
    </source>
</evidence>
<dbReference type="SMART" id="SM00965">
    <property type="entry name" value="STN"/>
    <property type="match status" value="1"/>
</dbReference>
<keyword evidence="5 8" id="KW-0732">Signal</keyword>
<dbReference type="KEGG" id="rhoz:GXP67_13450"/>
<evidence type="ECO:0000313" key="11">
    <source>
        <dbReference type="Proteomes" id="UP000480178"/>
    </source>
</evidence>
<keyword evidence="11" id="KW-1185">Reference proteome</keyword>
<dbReference type="GO" id="GO:0044718">
    <property type="term" value="P:siderophore transmembrane transport"/>
    <property type="evidence" value="ECO:0007669"/>
    <property type="project" value="TreeGrafter"/>
</dbReference>
<dbReference type="AlphaFoldDB" id="A0A6C0GHL4"/>
<dbReference type="InterPro" id="IPR036942">
    <property type="entry name" value="Beta-barrel_TonB_sf"/>
</dbReference>
<dbReference type="InterPro" id="IPR037066">
    <property type="entry name" value="Plug_dom_sf"/>
</dbReference>
<dbReference type="Gene3D" id="2.170.130.10">
    <property type="entry name" value="TonB-dependent receptor, plug domain"/>
    <property type="match status" value="1"/>
</dbReference>
<evidence type="ECO:0000256" key="6">
    <source>
        <dbReference type="ARBA" id="ARBA00023136"/>
    </source>
</evidence>
<organism evidence="10 11">
    <name type="scientific">Rhodocytophaga rosea</name>
    <dbReference type="NCBI Taxonomy" id="2704465"/>
    <lineage>
        <taxon>Bacteria</taxon>
        <taxon>Pseudomonadati</taxon>
        <taxon>Bacteroidota</taxon>
        <taxon>Cytophagia</taxon>
        <taxon>Cytophagales</taxon>
        <taxon>Rhodocytophagaceae</taxon>
        <taxon>Rhodocytophaga</taxon>
    </lineage>
</organism>
<evidence type="ECO:0000256" key="7">
    <source>
        <dbReference type="ARBA" id="ARBA00023237"/>
    </source>
</evidence>
<dbReference type="EMBL" id="CP048222">
    <property type="protein sequence ID" value="QHT67561.1"/>
    <property type="molecule type" value="Genomic_DNA"/>
</dbReference>